<dbReference type="InterPro" id="IPR017946">
    <property type="entry name" value="PLC-like_Pdiesterase_TIM-brl"/>
</dbReference>
<organism evidence="2 3">
    <name type="scientific">Mammaliicoccus stepanovicii</name>
    <dbReference type="NCBI Taxonomy" id="643214"/>
    <lineage>
        <taxon>Bacteria</taxon>
        <taxon>Bacillati</taxon>
        <taxon>Bacillota</taxon>
        <taxon>Bacilli</taxon>
        <taxon>Bacillales</taxon>
        <taxon>Staphylococcaceae</taxon>
        <taxon>Mammaliicoccus</taxon>
    </lineage>
</organism>
<dbReference type="KEGG" id="sste:SAMEA4384403_1617"/>
<evidence type="ECO:0000313" key="3">
    <source>
        <dbReference type="Proteomes" id="UP000242084"/>
    </source>
</evidence>
<dbReference type="GO" id="GO:0008889">
    <property type="term" value="F:glycerophosphodiester phosphodiesterase activity"/>
    <property type="evidence" value="ECO:0007669"/>
    <property type="project" value="UniProtKB-EC"/>
</dbReference>
<dbReference type="InterPro" id="IPR030395">
    <property type="entry name" value="GP_PDE_dom"/>
</dbReference>
<dbReference type="Gene3D" id="3.20.20.190">
    <property type="entry name" value="Phosphatidylinositol (PI) phosphodiesterase"/>
    <property type="match status" value="1"/>
</dbReference>
<proteinExistence type="predicted"/>
<keyword evidence="2" id="KW-0378">Hydrolase</keyword>
<gene>
    <name evidence="2" type="primary">glpQ_2</name>
    <name evidence="2" type="ORF">SAMEA4384403_01617</name>
</gene>
<dbReference type="GO" id="GO:0006629">
    <property type="term" value="P:lipid metabolic process"/>
    <property type="evidence" value="ECO:0007669"/>
    <property type="project" value="InterPro"/>
</dbReference>
<dbReference type="PROSITE" id="PS51257">
    <property type="entry name" value="PROKAR_LIPOPROTEIN"/>
    <property type="match status" value="1"/>
</dbReference>
<dbReference type="Proteomes" id="UP000242084">
    <property type="component" value="Chromosome 1"/>
</dbReference>
<dbReference type="Pfam" id="PF03009">
    <property type="entry name" value="GDPD"/>
    <property type="match status" value="1"/>
</dbReference>
<name>A0A239ZL11_9STAP</name>
<dbReference type="EMBL" id="LT906462">
    <property type="protein sequence ID" value="SNV71256.1"/>
    <property type="molecule type" value="Genomic_DNA"/>
</dbReference>
<accession>A0A239ZL11</accession>
<dbReference type="PROSITE" id="PS51704">
    <property type="entry name" value="GP_PDE"/>
    <property type="match status" value="1"/>
</dbReference>
<dbReference type="SUPFAM" id="SSF51695">
    <property type="entry name" value="PLC-like phosphodiesterases"/>
    <property type="match status" value="1"/>
</dbReference>
<sequence>MNRIILLGFVSFLTLGACNNQESVLDKDYLNIAHRGASGSTPEHTYVAYDKAIKQNADYTELDLQMTKDNRLIAMHDNKVDRTTNGTGLVKNKSHEEIKKLDAGSWFDKKIKGEKVQN</sequence>
<feature type="domain" description="GP-PDE" evidence="1">
    <location>
        <begin position="29"/>
        <end position="118"/>
    </location>
</feature>
<dbReference type="PANTHER" id="PTHR46211:SF7">
    <property type="entry name" value="GLYCEROPHOSPHODIESTER PHOSPHODIESTERASE"/>
    <property type="match status" value="1"/>
</dbReference>
<reference evidence="2 3" key="1">
    <citation type="submission" date="2017-06" db="EMBL/GenBank/DDBJ databases">
        <authorList>
            <consortium name="Pathogen Informatics"/>
        </authorList>
    </citation>
    <scope>NUCLEOTIDE SEQUENCE [LARGE SCALE GENOMIC DNA]</scope>
    <source>
        <strain evidence="2 3">NCTC13839</strain>
    </source>
</reference>
<dbReference type="PANTHER" id="PTHR46211">
    <property type="entry name" value="GLYCEROPHOSPHORYL DIESTER PHOSPHODIESTERASE"/>
    <property type="match status" value="1"/>
</dbReference>
<dbReference type="AlphaFoldDB" id="A0A239ZL11"/>
<evidence type="ECO:0000259" key="1">
    <source>
        <dbReference type="PROSITE" id="PS51704"/>
    </source>
</evidence>
<evidence type="ECO:0000313" key="2">
    <source>
        <dbReference type="EMBL" id="SNV71256.1"/>
    </source>
</evidence>
<keyword evidence="3" id="KW-1185">Reference proteome</keyword>
<dbReference type="EC" id="3.1.4.46" evidence="2"/>
<protein>
    <submittedName>
        <fullName evidence="2">Putative glycerophosphoryl diester phosphodiesterase</fullName>
        <ecNumber evidence="2">3.1.4.46</ecNumber>
    </submittedName>
</protein>